<keyword evidence="10" id="KW-1185">Reference proteome</keyword>
<keyword evidence="6 8" id="KW-1133">Transmembrane helix</keyword>
<feature type="transmembrane region" description="Helical" evidence="8">
    <location>
        <begin position="87"/>
        <end position="114"/>
    </location>
</feature>
<dbReference type="GO" id="GO:0022857">
    <property type="term" value="F:transmembrane transporter activity"/>
    <property type="evidence" value="ECO:0007669"/>
    <property type="project" value="InterPro"/>
</dbReference>
<feature type="transmembrane region" description="Helical" evidence="8">
    <location>
        <begin position="312"/>
        <end position="329"/>
    </location>
</feature>
<dbReference type="InterPro" id="IPR037294">
    <property type="entry name" value="ABC_BtuC-like"/>
</dbReference>
<dbReference type="Pfam" id="PF01032">
    <property type="entry name" value="FecCD"/>
    <property type="match status" value="1"/>
</dbReference>
<comment type="subcellular location">
    <subcellularLocation>
        <location evidence="1">Cell membrane</location>
        <topology evidence="1">Multi-pass membrane protein</topology>
    </subcellularLocation>
</comment>
<dbReference type="Gene3D" id="1.10.3470.10">
    <property type="entry name" value="ABC transporter involved in vitamin B12 uptake, BtuC"/>
    <property type="match status" value="1"/>
</dbReference>
<protein>
    <submittedName>
        <fullName evidence="9">Iron complex transport system permease protein</fullName>
    </submittedName>
</protein>
<dbReference type="GO" id="GO:0033214">
    <property type="term" value="P:siderophore-iron import into cell"/>
    <property type="evidence" value="ECO:0007669"/>
    <property type="project" value="TreeGrafter"/>
</dbReference>
<feature type="transmembrane region" description="Helical" evidence="8">
    <location>
        <begin position="282"/>
        <end position="300"/>
    </location>
</feature>
<dbReference type="InterPro" id="IPR000522">
    <property type="entry name" value="ABC_transptr_permease_BtuC"/>
</dbReference>
<dbReference type="EMBL" id="FRAA01000001">
    <property type="protein sequence ID" value="SHJ55729.1"/>
    <property type="molecule type" value="Genomic_DNA"/>
</dbReference>
<accession>A0A1M6K9X8</accession>
<feature type="transmembrane region" description="Helical" evidence="8">
    <location>
        <begin position="120"/>
        <end position="140"/>
    </location>
</feature>
<evidence type="ECO:0000256" key="5">
    <source>
        <dbReference type="ARBA" id="ARBA00022692"/>
    </source>
</evidence>
<dbReference type="STRING" id="156994.SAMN04488028_101495"/>
<gene>
    <name evidence="9" type="ORF">SAMN04488028_101495</name>
</gene>
<evidence type="ECO:0000256" key="7">
    <source>
        <dbReference type="ARBA" id="ARBA00023136"/>
    </source>
</evidence>
<dbReference type="PANTHER" id="PTHR30472">
    <property type="entry name" value="FERRIC ENTEROBACTIN TRANSPORT SYSTEM PERMEASE PROTEIN"/>
    <property type="match status" value="1"/>
</dbReference>
<sequence>MLKSKLFLGLLCVVLFILNIIVGSVWIPVQDLIEILFSPAEDQMVWQNIVVNYRLPRAIAAVAAGASLSLSGLFMQTFFRNPLAGPFVLGISSGASLGVAVVVLGGTFFSLVGWSFGSDISLTFGAILGSFLVFLVVIYFSTKVADYTSLLIIGLMFSSATGALVSVMQFFSNPEDIQSYLLWTFGDLGSVTMSELRLLLPILILGWIGSVFLIKPLNIYLIGNTYAKNAGLNLELSKYAIITVTALLAGAITAYCGPIAFIGLAGPHIARMILDTADHRQLIPYAGILGAVVLLICDLVSRLPGLPQSLPLNAITSLLGGPLVIWLIVKKKNLQNSF</sequence>
<keyword evidence="3" id="KW-0813">Transport</keyword>
<dbReference type="SUPFAM" id="SSF81345">
    <property type="entry name" value="ABC transporter involved in vitamin B12 uptake, BtuC"/>
    <property type="match status" value="1"/>
</dbReference>
<name>A0A1M6K9X8_REIAG</name>
<evidence type="ECO:0000313" key="10">
    <source>
        <dbReference type="Proteomes" id="UP000184474"/>
    </source>
</evidence>
<evidence type="ECO:0000256" key="6">
    <source>
        <dbReference type="ARBA" id="ARBA00022989"/>
    </source>
</evidence>
<proteinExistence type="inferred from homology"/>
<reference evidence="10" key="1">
    <citation type="submission" date="2016-11" db="EMBL/GenBank/DDBJ databases">
        <authorList>
            <person name="Varghese N."/>
            <person name="Submissions S."/>
        </authorList>
    </citation>
    <scope>NUCLEOTIDE SEQUENCE [LARGE SCALE GENOMIC DNA]</scope>
    <source>
        <strain evidence="10">DSM 26134</strain>
    </source>
</reference>
<evidence type="ECO:0000256" key="8">
    <source>
        <dbReference type="SAM" id="Phobius"/>
    </source>
</evidence>
<evidence type="ECO:0000256" key="3">
    <source>
        <dbReference type="ARBA" id="ARBA00022448"/>
    </source>
</evidence>
<evidence type="ECO:0000256" key="2">
    <source>
        <dbReference type="ARBA" id="ARBA00007935"/>
    </source>
</evidence>
<keyword evidence="5 8" id="KW-0812">Transmembrane</keyword>
<dbReference type="GO" id="GO:0005886">
    <property type="term" value="C:plasma membrane"/>
    <property type="evidence" value="ECO:0007669"/>
    <property type="project" value="UniProtKB-SubCell"/>
</dbReference>
<dbReference type="Proteomes" id="UP000184474">
    <property type="component" value="Unassembled WGS sequence"/>
</dbReference>
<dbReference type="CDD" id="cd06550">
    <property type="entry name" value="TM_ABC_iron-siderophores_like"/>
    <property type="match status" value="1"/>
</dbReference>
<dbReference type="AlphaFoldDB" id="A0A1M6K9X8"/>
<feature type="transmembrane region" description="Helical" evidence="8">
    <location>
        <begin position="55"/>
        <end position="75"/>
    </location>
</feature>
<feature type="transmembrane region" description="Helical" evidence="8">
    <location>
        <begin position="239"/>
        <end position="262"/>
    </location>
</feature>
<keyword evidence="7 8" id="KW-0472">Membrane</keyword>
<organism evidence="9 10">
    <name type="scientific">Reichenbachiella agariperforans</name>
    <dbReference type="NCBI Taxonomy" id="156994"/>
    <lineage>
        <taxon>Bacteria</taxon>
        <taxon>Pseudomonadati</taxon>
        <taxon>Bacteroidota</taxon>
        <taxon>Cytophagia</taxon>
        <taxon>Cytophagales</taxon>
        <taxon>Reichenbachiellaceae</taxon>
        <taxon>Reichenbachiella</taxon>
    </lineage>
</organism>
<keyword evidence="4" id="KW-1003">Cell membrane</keyword>
<evidence type="ECO:0000313" key="9">
    <source>
        <dbReference type="EMBL" id="SHJ55729.1"/>
    </source>
</evidence>
<feature type="transmembrane region" description="Helical" evidence="8">
    <location>
        <begin position="198"/>
        <end position="218"/>
    </location>
</feature>
<evidence type="ECO:0000256" key="4">
    <source>
        <dbReference type="ARBA" id="ARBA00022475"/>
    </source>
</evidence>
<dbReference type="PANTHER" id="PTHR30472:SF41">
    <property type="entry name" value="TRANSPORT SYSTEM PERMEASE PROTEIN"/>
    <property type="match status" value="1"/>
</dbReference>
<comment type="similarity">
    <text evidence="2">Belongs to the binding-protein-dependent transport system permease family. FecCD subfamily.</text>
</comment>
<feature type="transmembrane region" description="Helical" evidence="8">
    <location>
        <begin position="7"/>
        <end position="29"/>
    </location>
</feature>
<dbReference type="RefSeq" id="WP_139280864.1">
    <property type="nucleotide sequence ID" value="NZ_FRAA01000001.1"/>
</dbReference>
<evidence type="ECO:0000256" key="1">
    <source>
        <dbReference type="ARBA" id="ARBA00004651"/>
    </source>
</evidence>
<feature type="transmembrane region" description="Helical" evidence="8">
    <location>
        <begin position="147"/>
        <end position="171"/>
    </location>
</feature>